<keyword evidence="1" id="KW-0812">Transmembrane</keyword>
<evidence type="ECO:0000256" key="1">
    <source>
        <dbReference type="SAM" id="Phobius"/>
    </source>
</evidence>
<dbReference type="GO" id="GO:0008028">
    <property type="term" value="F:monocarboxylic acid transmembrane transporter activity"/>
    <property type="evidence" value="ECO:0007669"/>
    <property type="project" value="TreeGrafter"/>
</dbReference>
<dbReference type="InterPro" id="IPR050327">
    <property type="entry name" value="Proton-linked_MCT"/>
</dbReference>
<dbReference type="AlphaFoldDB" id="A0A8B6CZW2"/>
<protein>
    <recommendedName>
        <fullName evidence="4">Major facilitator superfamily (MFS) profile domain-containing protein</fullName>
    </recommendedName>
</protein>
<keyword evidence="3" id="KW-1185">Reference proteome</keyword>
<organism evidence="2 3">
    <name type="scientific">Mytilus galloprovincialis</name>
    <name type="common">Mediterranean mussel</name>
    <dbReference type="NCBI Taxonomy" id="29158"/>
    <lineage>
        <taxon>Eukaryota</taxon>
        <taxon>Metazoa</taxon>
        <taxon>Spiralia</taxon>
        <taxon>Lophotrochozoa</taxon>
        <taxon>Mollusca</taxon>
        <taxon>Bivalvia</taxon>
        <taxon>Autobranchia</taxon>
        <taxon>Pteriomorphia</taxon>
        <taxon>Mytilida</taxon>
        <taxon>Mytiloidea</taxon>
        <taxon>Mytilidae</taxon>
        <taxon>Mytilinae</taxon>
        <taxon>Mytilus</taxon>
    </lineage>
</organism>
<evidence type="ECO:0000313" key="3">
    <source>
        <dbReference type="Proteomes" id="UP000596742"/>
    </source>
</evidence>
<feature type="transmembrane region" description="Helical" evidence="1">
    <location>
        <begin position="76"/>
        <end position="102"/>
    </location>
</feature>
<dbReference type="InterPro" id="IPR036259">
    <property type="entry name" value="MFS_trans_sf"/>
</dbReference>
<dbReference type="PANTHER" id="PTHR11360:SF284">
    <property type="entry name" value="EG:103B4.3 PROTEIN-RELATED"/>
    <property type="match status" value="1"/>
</dbReference>
<proteinExistence type="predicted"/>
<dbReference type="SUPFAM" id="SSF103473">
    <property type="entry name" value="MFS general substrate transporter"/>
    <property type="match status" value="1"/>
</dbReference>
<accession>A0A8B6CZW2</accession>
<keyword evidence="1" id="KW-0472">Membrane</keyword>
<name>A0A8B6CZW2_MYTGA</name>
<feature type="transmembrane region" description="Helical" evidence="1">
    <location>
        <begin position="7"/>
        <end position="31"/>
    </location>
</feature>
<dbReference type="OrthoDB" id="6499973at2759"/>
<dbReference type="PANTHER" id="PTHR11360">
    <property type="entry name" value="MONOCARBOXYLATE TRANSPORTER"/>
    <property type="match status" value="1"/>
</dbReference>
<dbReference type="Proteomes" id="UP000596742">
    <property type="component" value="Unassembled WGS sequence"/>
</dbReference>
<dbReference type="Gene3D" id="1.20.1250.20">
    <property type="entry name" value="MFS general substrate transporter like domains"/>
    <property type="match status" value="1"/>
</dbReference>
<keyword evidence="1" id="KW-1133">Transmembrane helix</keyword>
<evidence type="ECO:0000313" key="2">
    <source>
        <dbReference type="EMBL" id="VDI12048.1"/>
    </source>
</evidence>
<comment type="caution">
    <text evidence="2">The sequence shown here is derived from an EMBL/GenBank/DDBJ whole genome shotgun (WGS) entry which is preliminary data.</text>
</comment>
<gene>
    <name evidence="2" type="ORF">MGAL_10B054785</name>
</gene>
<dbReference type="EMBL" id="UYJE01002579">
    <property type="protein sequence ID" value="VDI12048.1"/>
    <property type="molecule type" value="Genomic_DNA"/>
</dbReference>
<reference evidence="2" key="1">
    <citation type="submission" date="2018-11" db="EMBL/GenBank/DDBJ databases">
        <authorList>
            <person name="Alioto T."/>
            <person name="Alioto T."/>
        </authorList>
    </citation>
    <scope>NUCLEOTIDE SEQUENCE</scope>
</reference>
<sequence length="219" mass="24269">MIPKWWCLMIVFSAFMIQVISFGTAGAIGLYNIEFIEYFNVGAAEVSLIGSINLGVFLGAGPFVSLLMRHMSYRRVAVIGSLLSTTSLLCVPFLDNIIYLYIIYGIFTDCGSGWTYGNHLTGKGCLRKLSSDFSQKTCLLNGYHITLTQVPWGEVRRRDKFCVRDEHLMFEEVTTESPAMIDGINTDDLKFDVKGEIEDSKHGLAKAMGCCLDGVQSTG</sequence>
<feature type="transmembrane region" description="Helical" evidence="1">
    <location>
        <begin position="43"/>
        <end position="64"/>
    </location>
</feature>
<evidence type="ECO:0008006" key="4">
    <source>
        <dbReference type="Google" id="ProtNLM"/>
    </source>
</evidence>